<evidence type="ECO:0000256" key="1">
    <source>
        <dbReference type="SAM" id="MobiDB-lite"/>
    </source>
</evidence>
<feature type="region of interest" description="Disordered" evidence="1">
    <location>
        <begin position="26"/>
        <end position="45"/>
    </location>
</feature>
<dbReference type="PANTHER" id="PTHR34587:SF2">
    <property type="entry name" value="G-PROTEIN COUPLED RECEPTORS FAMILY 1 PROFILE DOMAIN-CONTAINING PROTEIN"/>
    <property type="match status" value="1"/>
</dbReference>
<sequence length="375" mass="38205">MAIAGLLFFLSIALVQAQGDNKTPALDPDVIQAGSSTDGTDSLGTDPAQFPSSTSNNNFINFCKGQTLTNGLQITGGSLIGQIPSANNMISVVITNPQNGDSIESGQDFDITLQVSNMEAGAFTNPAATYYGAPQQLARGMVVGHVHVTVQNTGPDLNPSEPLDPTQFAFFKGINDAGAGRGRLSTTVTGGLPAGNYRLCTITSAANHQPVIMPVAQRGSQDDCVRFTVTGNVNVINPAANNGGKGLATADLIAQAVALGPDAPDPGSNNYTGGGGNNGGGRGNNNDGDNNDSRGGQDNREGDNNRGRNSSGHGGNDDNKGDNNSGEGTGRQASSATAAATPTSLTGPAATPRAGNGEGRRDPLALLSRRRRFIA</sequence>
<protein>
    <submittedName>
        <fullName evidence="3">Uncharacterized protein</fullName>
    </submittedName>
</protein>
<feature type="signal peptide" evidence="2">
    <location>
        <begin position="1"/>
        <end position="17"/>
    </location>
</feature>
<feature type="region of interest" description="Disordered" evidence="1">
    <location>
        <begin position="259"/>
        <end position="375"/>
    </location>
</feature>
<dbReference type="EMBL" id="MU863645">
    <property type="protein sequence ID" value="KAK4099955.1"/>
    <property type="molecule type" value="Genomic_DNA"/>
</dbReference>
<reference evidence="3" key="1">
    <citation type="journal article" date="2023" name="Mol. Phylogenet. Evol.">
        <title>Genome-scale phylogeny and comparative genomics of the fungal order Sordariales.</title>
        <authorList>
            <person name="Hensen N."/>
            <person name="Bonometti L."/>
            <person name="Westerberg I."/>
            <person name="Brannstrom I.O."/>
            <person name="Guillou S."/>
            <person name="Cros-Aarteil S."/>
            <person name="Calhoun S."/>
            <person name="Haridas S."/>
            <person name="Kuo A."/>
            <person name="Mondo S."/>
            <person name="Pangilinan J."/>
            <person name="Riley R."/>
            <person name="LaButti K."/>
            <person name="Andreopoulos B."/>
            <person name="Lipzen A."/>
            <person name="Chen C."/>
            <person name="Yan M."/>
            <person name="Daum C."/>
            <person name="Ng V."/>
            <person name="Clum A."/>
            <person name="Steindorff A."/>
            <person name="Ohm R.A."/>
            <person name="Martin F."/>
            <person name="Silar P."/>
            <person name="Natvig D.O."/>
            <person name="Lalanne C."/>
            <person name="Gautier V."/>
            <person name="Ament-Velasquez S.L."/>
            <person name="Kruys A."/>
            <person name="Hutchinson M.I."/>
            <person name="Powell A.J."/>
            <person name="Barry K."/>
            <person name="Miller A.N."/>
            <person name="Grigoriev I.V."/>
            <person name="Debuchy R."/>
            <person name="Gladieux P."/>
            <person name="Hiltunen Thoren M."/>
            <person name="Johannesson H."/>
        </authorList>
    </citation>
    <scope>NUCLEOTIDE SEQUENCE</scope>
    <source>
        <strain evidence="3">CBS 757.83</strain>
    </source>
</reference>
<dbReference type="PANTHER" id="PTHR34587">
    <property type="entry name" value="VWFA DOMAIN-CONTAINING PROTEIN"/>
    <property type="match status" value="1"/>
</dbReference>
<keyword evidence="2" id="KW-0732">Signal</keyword>
<keyword evidence="4" id="KW-1185">Reference proteome</keyword>
<comment type="caution">
    <text evidence="3">The sequence shown here is derived from an EMBL/GenBank/DDBJ whole genome shotgun (WGS) entry which is preliminary data.</text>
</comment>
<feature type="compositionally biased region" description="Gly residues" evidence="1">
    <location>
        <begin position="272"/>
        <end position="283"/>
    </location>
</feature>
<proteinExistence type="predicted"/>
<evidence type="ECO:0000313" key="4">
    <source>
        <dbReference type="Proteomes" id="UP001305647"/>
    </source>
</evidence>
<evidence type="ECO:0000256" key="2">
    <source>
        <dbReference type="SAM" id="SignalP"/>
    </source>
</evidence>
<dbReference type="Proteomes" id="UP001305647">
    <property type="component" value="Unassembled WGS sequence"/>
</dbReference>
<dbReference type="InterPro" id="IPR053216">
    <property type="entry name" value="Appressorial_penetr-assoc"/>
</dbReference>
<dbReference type="AlphaFoldDB" id="A0AAN6SZW7"/>
<name>A0AAN6SZW7_9PEZI</name>
<accession>A0AAN6SZW7</accession>
<organism evidence="3 4">
    <name type="scientific">Parathielavia hyrcaniae</name>
    <dbReference type="NCBI Taxonomy" id="113614"/>
    <lineage>
        <taxon>Eukaryota</taxon>
        <taxon>Fungi</taxon>
        <taxon>Dikarya</taxon>
        <taxon>Ascomycota</taxon>
        <taxon>Pezizomycotina</taxon>
        <taxon>Sordariomycetes</taxon>
        <taxon>Sordariomycetidae</taxon>
        <taxon>Sordariales</taxon>
        <taxon>Chaetomiaceae</taxon>
        <taxon>Parathielavia</taxon>
    </lineage>
</organism>
<evidence type="ECO:0000313" key="3">
    <source>
        <dbReference type="EMBL" id="KAK4099955.1"/>
    </source>
</evidence>
<feature type="chain" id="PRO_5042867045" evidence="2">
    <location>
        <begin position="18"/>
        <end position="375"/>
    </location>
</feature>
<feature type="compositionally biased region" description="Polar residues" evidence="1">
    <location>
        <begin position="33"/>
        <end position="43"/>
    </location>
</feature>
<gene>
    <name evidence="3" type="ORF">N658DRAFT_525172</name>
</gene>
<feature type="compositionally biased region" description="Low complexity" evidence="1">
    <location>
        <begin position="333"/>
        <end position="352"/>
    </location>
</feature>
<feature type="compositionally biased region" description="Basic and acidic residues" evidence="1">
    <location>
        <begin position="291"/>
        <end position="306"/>
    </location>
</feature>
<reference evidence="3" key="2">
    <citation type="submission" date="2023-05" db="EMBL/GenBank/DDBJ databases">
        <authorList>
            <consortium name="Lawrence Berkeley National Laboratory"/>
            <person name="Steindorff A."/>
            <person name="Hensen N."/>
            <person name="Bonometti L."/>
            <person name="Westerberg I."/>
            <person name="Brannstrom I.O."/>
            <person name="Guillou S."/>
            <person name="Cros-Aarteil S."/>
            <person name="Calhoun S."/>
            <person name="Haridas S."/>
            <person name="Kuo A."/>
            <person name="Mondo S."/>
            <person name="Pangilinan J."/>
            <person name="Riley R."/>
            <person name="Labutti K."/>
            <person name="Andreopoulos B."/>
            <person name="Lipzen A."/>
            <person name="Chen C."/>
            <person name="Yanf M."/>
            <person name="Daum C."/>
            <person name="Ng V."/>
            <person name="Clum A."/>
            <person name="Ohm R."/>
            <person name="Martin F."/>
            <person name="Silar P."/>
            <person name="Natvig D."/>
            <person name="Lalanne C."/>
            <person name="Gautier V."/>
            <person name="Ament-Velasquez S.L."/>
            <person name="Kruys A."/>
            <person name="Hutchinson M.I."/>
            <person name="Powell A.J."/>
            <person name="Barry K."/>
            <person name="Miller A.N."/>
            <person name="Grigoriev I.V."/>
            <person name="Debuchy R."/>
            <person name="Gladieux P."/>
            <person name="Thoren M.H."/>
            <person name="Johannesson H."/>
        </authorList>
    </citation>
    <scope>NUCLEOTIDE SEQUENCE</scope>
    <source>
        <strain evidence="3">CBS 757.83</strain>
    </source>
</reference>